<comment type="caution">
    <text evidence="2">The sequence shown here is derived from an EMBL/GenBank/DDBJ whole genome shotgun (WGS) entry which is preliminary data.</text>
</comment>
<reference evidence="2 3" key="1">
    <citation type="journal article" date="2016" name="Int. J. Syst. Evol. Microbiol.">
        <title>Pontibacter aydingkolensis sp. nov., isolated from soil of a salt lake.</title>
        <authorList>
            <person name="Osman G."/>
            <person name="Zhang T."/>
            <person name="Lou K."/>
            <person name="Gao Y."/>
            <person name="Chang W."/>
            <person name="Lin Q."/>
            <person name="Yang H.M."/>
            <person name="Huo X.D."/>
            <person name="Wang N."/>
        </authorList>
    </citation>
    <scope>NUCLEOTIDE SEQUENCE [LARGE SCALE GENOMIC DNA]</scope>
    <source>
        <strain evidence="2 3">KACC 19255</strain>
    </source>
</reference>
<protein>
    <submittedName>
        <fullName evidence="2">Beta-lactamase family protein</fullName>
    </submittedName>
</protein>
<gene>
    <name evidence="2" type="ORF">K0O23_11985</name>
</gene>
<dbReference type="RefSeq" id="WP_219877668.1">
    <property type="nucleotide sequence ID" value="NZ_JAHYXK010000009.1"/>
</dbReference>
<dbReference type="InterPro" id="IPR050491">
    <property type="entry name" value="AmpC-like"/>
</dbReference>
<dbReference type="InterPro" id="IPR012338">
    <property type="entry name" value="Beta-lactam/transpept-like"/>
</dbReference>
<sequence length="523" mass="58938">MKLTTKVITVACPVSAGKPTLQRYLTKCCRPRLLIFFLLITFSCRPNKAFFNQSSSEFLQEHPQFSSEFENKLRGIYTDKSLFGDVIFGVVDENGLVYSFALNREIIEGKATSLDNNSPLYIASSTKSFTGTLLKILEEEKKLDLNKSLDEYLPQLNYSDSIDTNKITIKSLLNHTHGTFSNSMTWKTAYLGYSGENEELIHDLNTDFLYDPSGKFRYSNVGPIIAGMVVENLTGKTWKAGMEENIFAPLNMDNTTASVSDHKLDEIRPSLIVSKERGVVDKGFYKSDVTMHAAGGMISTINDLSRWLSANIRQDSVLLSKDSWAALHASTTPQDKVYFTYRRTGYSLGWDVAQYQQEEILTRFGNLAGISFHISFMPEKKIGVIAFSNDNRAYLLPHLMANYAYNMLNALPADSIFQSERARFEEAFKSENEIVYPEASQLLTQSTGNDSILGTYHNRGNWPTISVIKEGNHYNMKWGILSGPIYKKEKGGNQSNLGLLTRDFEIRNDTLKTGSLTYIKAKQ</sequence>
<dbReference type="Gene3D" id="3.40.710.10">
    <property type="entry name" value="DD-peptidase/beta-lactamase superfamily"/>
    <property type="match status" value="1"/>
</dbReference>
<organism evidence="2 3">
    <name type="scientific">Pontibacter aydingkolensis</name>
    <dbReference type="NCBI Taxonomy" id="1911536"/>
    <lineage>
        <taxon>Bacteria</taxon>
        <taxon>Pseudomonadati</taxon>
        <taxon>Bacteroidota</taxon>
        <taxon>Cytophagia</taxon>
        <taxon>Cytophagales</taxon>
        <taxon>Hymenobacteraceae</taxon>
        <taxon>Pontibacter</taxon>
    </lineage>
</organism>
<dbReference type="EMBL" id="JAHYXK010000009">
    <property type="protein sequence ID" value="MBW7467788.1"/>
    <property type="molecule type" value="Genomic_DNA"/>
</dbReference>
<dbReference type="PANTHER" id="PTHR46825:SF9">
    <property type="entry name" value="BETA-LACTAMASE-RELATED DOMAIN-CONTAINING PROTEIN"/>
    <property type="match status" value="1"/>
</dbReference>
<dbReference type="SUPFAM" id="SSF56601">
    <property type="entry name" value="beta-lactamase/transpeptidase-like"/>
    <property type="match status" value="1"/>
</dbReference>
<proteinExistence type="predicted"/>
<accession>A0ABS7CVI3</accession>
<name>A0ABS7CVI3_9BACT</name>
<evidence type="ECO:0000313" key="2">
    <source>
        <dbReference type="EMBL" id="MBW7467788.1"/>
    </source>
</evidence>
<evidence type="ECO:0000313" key="3">
    <source>
        <dbReference type="Proteomes" id="UP000813018"/>
    </source>
</evidence>
<keyword evidence="3" id="KW-1185">Reference proteome</keyword>
<dbReference type="PANTHER" id="PTHR46825">
    <property type="entry name" value="D-ALANYL-D-ALANINE-CARBOXYPEPTIDASE/ENDOPEPTIDASE AMPH"/>
    <property type="match status" value="1"/>
</dbReference>
<feature type="domain" description="Beta-lactamase-related" evidence="1">
    <location>
        <begin position="113"/>
        <end position="392"/>
    </location>
</feature>
<evidence type="ECO:0000259" key="1">
    <source>
        <dbReference type="Pfam" id="PF00144"/>
    </source>
</evidence>
<dbReference type="Proteomes" id="UP000813018">
    <property type="component" value="Unassembled WGS sequence"/>
</dbReference>
<dbReference type="InterPro" id="IPR001466">
    <property type="entry name" value="Beta-lactam-related"/>
</dbReference>
<dbReference type="Pfam" id="PF00144">
    <property type="entry name" value="Beta-lactamase"/>
    <property type="match status" value="1"/>
</dbReference>